<dbReference type="InterPro" id="IPR052030">
    <property type="entry name" value="Peptidase_M20/M20A_hydrolases"/>
</dbReference>
<feature type="domain" description="Peptidase M20 dimerisation" evidence="3">
    <location>
        <begin position="232"/>
        <end position="321"/>
    </location>
</feature>
<dbReference type="PANTHER" id="PTHR30575">
    <property type="entry name" value="PEPTIDASE M20"/>
    <property type="match status" value="1"/>
</dbReference>
<keyword evidence="2" id="KW-0464">Manganese</keyword>
<proteinExistence type="predicted"/>
<accession>A0A2S5KTI4</accession>
<dbReference type="EMBL" id="PRLP01000023">
    <property type="protein sequence ID" value="PPC77955.1"/>
    <property type="molecule type" value="Genomic_DNA"/>
</dbReference>
<dbReference type="Gene3D" id="3.40.630.10">
    <property type="entry name" value="Zn peptidases"/>
    <property type="match status" value="2"/>
</dbReference>
<feature type="binding site" evidence="2">
    <location>
        <position position="149"/>
    </location>
    <ligand>
        <name>Mn(2+)</name>
        <dbReference type="ChEBI" id="CHEBI:29035"/>
        <label>2</label>
    </ligand>
</feature>
<dbReference type="GO" id="GO:0046657">
    <property type="term" value="P:folic acid catabolic process"/>
    <property type="evidence" value="ECO:0007669"/>
    <property type="project" value="TreeGrafter"/>
</dbReference>
<dbReference type="InterPro" id="IPR017439">
    <property type="entry name" value="Amidohydrolase"/>
</dbReference>
<evidence type="ECO:0000256" key="2">
    <source>
        <dbReference type="PIRSR" id="PIRSR005962-1"/>
    </source>
</evidence>
<feature type="binding site" evidence="2">
    <location>
        <position position="406"/>
    </location>
    <ligand>
        <name>Mn(2+)</name>
        <dbReference type="ChEBI" id="CHEBI:29035"/>
        <label>2</label>
    </ligand>
</feature>
<evidence type="ECO:0000259" key="3">
    <source>
        <dbReference type="Pfam" id="PF07687"/>
    </source>
</evidence>
<comment type="cofactor">
    <cofactor evidence="2">
        <name>Mn(2+)</name>
        <dbReference type="ChEBI" id="CHEBI:29035"/>
    </cofactor>
    <text evidence="2">The Mn(2+) ion enhances activity.</text>
</comment>
<dbReference type="GO" id="GO:0046872">
    <property type="term" value="F:metal ion binding"/>
    <property type="evidence" value="ECO:0007669"/>
    <property type="project" value="UniProtKB-KW"/>
</dbReference>
<dbReference type="InterPro" id="IPR011650">
    <property type="entry name" value="Peptidase_M20_dimer"/>
</dbReference>
<dbReference type="InterPro" id="IPR036264">
    <property type="entry name" value="Bact_exopeptidase_dim_dom"/>
</dbReference>
<dbReference type="SUPFAM" id="SSF55031">
    <property type="entry name" value="Bacterial exopeptidase dimerisation domain"/>
    <property type="match status" value="1"/>
</dbReference>
<dbReference type="PANTHER" id="PTHR30575:SF3">
    <property type="entry name" value="PEPTIDASE M20 DIMERISATION DOMAIN-CONTAINING PROTEIN"/>
    <property type="match status" value="1"/>
</dbReference>
<feature type="binding site" evidence="2">
    <location>
        <position position="151"/>
    </location>
    <ligand>
        <name>Mn(2+)</name>
        <dbReference type="ChEBI" id="CHEBI:29035"/>
        <label>2</label>
    </ligand>
</feature>
<feature type="binding site" evidence="2">
    <location>
        <position position="185"/>
    </location>
    <ligand>
        <name>Mn(2+)</name>
        <dbReference type="ChEBI" id="CHEBI:29035"/>
        <label>2</label>
    </ligand>
</feature>
<organism evidence="4 5">
    <name type="scientific">Proteobacteria bacterium 228</name>
    <dbReference type="NCBI Taxonomy" id="2083153"/>
    <lineage>
        <taxon>Bacteria</taxon>
        <taxon>Pseudomonadati</taxon>
        <taxon>Pseudomonadota</taxon>
    </lineage>
</organism>
<name>A0A2S5KTI4_9PROT</name>
<dbReference type="Pfam" id="PF01546">
    <property type="entry name" value="Peptidase_M20"/>
    <property type="match status" value="1"/>
</dbReference>
<keyword evidence="1" id="KW-0378">Hydrolase</keyword>
<dbReference type="Proteomes" id="UP000238196">
    <property type="component" value="Unassembled WGS sequence"/>
</dbReference>
<dbReference type="InterPro" id="IPR002933">
    <property type="entry name" value="Peptidase_M20"/>
</dbReference>
<dbReference type="SUPFAM" id="SSF53187">
    <property type="entry name" value="Zn-dependent exopeptidases"/>
    <property type="match status" value="1"/>
</dbReference>
<dbReference type="NCBIfam" id="TIGR01891">
    <property type="entry name" value="amidohydrolases"/>
    <property type="match status" value="1"/>
</dbReference>
<evidence type="ECO:0000313" key="5">
    <source>
        <dbReference type="Proteomes" id="UP000238196"/>
    </source>
</evidence>
<reference evidence="4 5" key="1">
    <citation type="submission" date="2018-02" db="EMBL/GenBank/DDBJ databases">
        <title>novel marine gammaproteobacteria from coastal saline agro ecosystem.</title>
        <authorList>
            <person name="Krishnan R."/>
            <person name="Ramesh Kumar N."/>
        </authorList>
    </citation>
    <scope>NUCLEOTIDE SEQUENCE [LARGE SCALE GENOMIC DNA]</scope>
    <source>
        <strain evidence="4 5">228</strain>
    </source>
</reference>
<evidence type="ECO:0000256" key="1">
    <source>
        <dbReference type="ARBA" id="ARBA00022801"/>
    </source>
</evidence>
<keyword evidence="2" id="KW-0479">Metal-binding</keyword>
<dbReference type="AlphaFoldDB" id="A0A2S5KTI4"/>
<dbReference type="Pfam" id="PF07687">
    <property type="entry name" value="M20_dimer"/>
    <property type="match status" value="1"/>
</dbReference>
<sequence>MSIELAAQVAELEKKMVGWRRDIHQFAESGWLEFRTATIVAEELETLGYQLQLGKEVFVADARMGVPDADTLACHEQRALEQGAIARWLPHFSGGFTGIVATLDSGRPGPTLGFRVDMDALDLDEAREEGHRPCREGFVSINENMTHACGHDAHTAIGLGLAHLLKQTQDQWSGRVKLIFQPSEEGTRGAKAMMEAGVVDDVDYFTAIHIGTGLPLGAVVCGHDTFMATTKLDVTFTGKASHAGGKPEEGSNALLAAAQAALGLHSISRHSGGASRINVGVLQAGSGRNVVPAKAQMKIETRGKTNEVNDFICQRAMEVLAGAAAMYGVQHQVKLMGAAQSSVPSPVWVDFIRQQAAATQRFDTIIDRLEAAAGSEDATYFMERVKALGGLASYVVFGTELSAGHHNEHFDFDEKVLSNALHTLGLLVLNFSEFRHGDR</sequence>
<dbReference type="PIRSF" id="PIRSF005962">
    <property type="entry name" value="Pept_M20D_amidohydro"/>
    <property type="match status" value="1"/>
</dbReference>
<feature type="binding site" evidence="2">
    <location>
        <position position="209"/>
    </location>
    <ligand>
        <name>Mn(2+)</name>
        <dbReference type="ChEBI" id="CHEBI:29035"/>
        <label>2</label>
    </ligand>
</feature>
<dbReference type="GO" id="GO:0016805">
    <property type="term" value="F:dipeptidase activity"/>
    <property type="evidence" value="ECO:0007669"/>
    <property type="project" value="TreeGrafter"/>
</dbReference>
<dbReference type="GO" id="GO:0005737">
    <property type="term" value="C:cytoplasm"/>
    <property type="evidence" value="ECO:0007669"/>
    <property type="project" value="TreeGrafter"/>
</dbReference>
<dbReference type="GO" id="GO:0071713">
    <property type="term" value="F:para-aminobenzoyl-glutamate hydrolase activity"/>
    <property type="evidence" value="ECO:0007669"/>
    <property type="project" value="TreeGrafter"/>
</dbReference>
<gene>
    <name evidence="4" type="ORF">C4K68_07880</name>
</gene>
<evidence type="ECO:0000313" key="4">
    <source>
        <dbReference type="EMBL" id="PPC77955.1"/>
    </source>
</evidence>
<dbReference type="OrthoDB" id="9777385at2"/>
<protein>
    <submittedName>
        <fullName evidence="4">Peptidase M20</fullName>
    </submittedName>
</protein>
<comment type="caution">
    <text evidence="4">The sequence shown here is derived from an EMBL/GenBank/DDBJ whole genome shotgun (WGS) entry which is preliminary data.</text>
</comment>